<sequence length="175" mass="20677">MKNLKKNEKNLNIYTKSENIYYLVLHIKLSSFFYSTQLIDFFSYELPKNKNLLNKNLIPKTNSNTLVYNFNSIITQQRFFFFFNNYLIKNIKKKNLNNGTTSISELFFNANWLERENAELNGIFFSGKKDLRNLLLQYGDSSCPMKKHYPSIGLKEIFYESVTDSIIQNPVSIQF</sequence>
<geneLocation type="mitochondrion" evidence="4"/>
<keyword evidence="4" id="KW-0496">Mitochondrion</keyword>
<evidence type="ECO:0000259" key="3">
    <source>
        <dbReference type="Pfam" id="PF00329"/>
    </source>
</evidence>
<dbReference type="Gene3D" id="3.30.460.80">
    <property type="entry name" value="NADH:ubiquinone oxidoreductase, 30kDa subunit"/>
    <property type="match status" value="1"/>
</dbReference>
<accession>A0A3Q8BBX8</accession>
<proteinExistence type="inferred from homology"/>
<dbReference type="EMBL" id="KX524143">
    <property type="protein sequence ID" value="ASY95690.1"/>
    <property type="molecule type" value="Genomic_DNA"/>
</dbReference>
<protein>
    <submittedName>
        <fullName evidence="4">Nad9</fullName>
    </submittedName>
</protein>
<keyword evidence="2" id="KW-1133">Transmembrane helix</keyword>
<dbReference type="InterPro" id="IPR037232">
    <property type="entry name" value="NADH_quin_OxRdtase_su_C/D-like"/>
</dbReference>
<comment type="similarity">
    <text evidence="1">Belongs to the complex I 30 kDa subunit family.</text>
</comment>
<name>A0A3Q8BBX8_9STIC</name>
<keyword evidence="2" id="KW-0812">Transmembrane</keyword>
<dbReference type="PANTHER" id="PTHR10884">
    <property type="entry name" value="NADH DEHYDROGENASE UBIQUINONE IRON-SULFUR PROTEIN 3"/>
    <property type="match status" value="1"/>
</dbReference>
<dbReference type="InterPro" id="IPR001268">
    <property type="entry name" value="NADH_UbQ_OxRdtase_30kDa_su"/>
</dbReference>
<gene>
    <name evidence="4" type="primary">nad9</name>
</gene>
<evidence type="ECO:0000256" key="1">
    <source>
        <dbReference type="ARBA" id="ARBA00007569"/>
    </source>
</evidence>
<reference evidence="4" key="1">
    <citation type="submission" date="2016-07" db="EMBL/GenBank/DDBJ databases">
        <title>Mitochondrial genome evolution in stichotrich ciliates.</title>
        <authorList>
            <person name="Chen X."/>
            <person name="Landweber L."/>
        </authorList>
    </citation>
    <scope>NUCLEOTIDE SEQUENCE</scope>
</reference>
<dbReference type="GO" id="GO:0008137">
    <property type="term" value="F:NADH dehydrogenase (ubiquinone) activity"/>
    <property type="evidence" value="ECO:0007669"/>
    <property type="project" value="InterPro"/>
</dbReference>
<organism evidence="4">
    <name type="scientific">Paraurostyla sp</name>
    <dbReference type="NCBI Taxonomy" id="6014"/>
    <lineage>
        <taxon>Eukaryota</taxon>
        <taxon>Sar</taxon>
        <taxon>Alveolata</taxon>
        <taxon>Ciliophora</taxon>
        <taxon>Intramacronucleata</taxon>
        <taxon>Spirotrichea</taxon>
        <taxon>Stichotrichia</taxon>
        <taxon>Stichotrichida</taxon>
        <taxon>Amphisiellidae</taxon>
        <taxon>Paraurostyla</taxon>
    </lineage>
</organism>
<dbReference type="PANTHER" id="PTHR10884:SF14">
    <property type="entry name" value="NADH DEHYDROGENASE [UBIQUINONE] IRON-SULFUR PROTEIN 3, MITOCHONDRIAL"/>
    <property type="match status" value="1"/>
</dbReference>
<feature type="domain" description="NADH:ubiquinone oxidoreductase 30kDa subunit" evidence="3">
    <location>
        <begin position="61"/>
        <end position="151"/>
    </location>
</feature>
<dbReference type="AlphaFoldDB" id="A0A3Q8BBX8"/>
<feature type="transmembrane region" description="Helical" evidence="2">
    <location>
        <begin position="20"/>
        <end position="42"/>
    </location>
</feature>
<keyword evidence="2" id="KW-0472">Membrane</keyword>
<evidence type="ECO:0000256" key="2">
    <source>
        <dbReference type="SAM" id="Phobius"/>
    </source>
</evidence>
<dbReference type="Pfam" id="PF00329">
    <property type="entry name" value="Complex1_30kDa"/>
    <property type="match status" value="1"/>
</dbReference>
<evidence type="ECO:0000313" key="4">
    <source>
        <dbReference type="EMBL" id="ASY95690.1"/>
    </source>
</evidence>
<dbReference type="SUPFAM" id="SSF143243">
    <property type="entry name" value="Nqo5-like"/>
    <property type="match status" value="1"/>
</dbReference>